<accession>A0A8J4DYS1</accession>
<feature type="chain" id="PRO_5038757369" description="Lipoprotein" evidence="1">
    <location>
        <begin position="20"/>
        <end position="193"/>
    </location>
</feature>
<dbReference type="Proteomes" id="UP000612585">
    <property type="component" value="Unassembled WGS sequence"/>
</dbReference>
<evidence type="ECO:0000313" key="3">
    <source>
        <dbReference type="Proteomes" id="UP000612585"/>
    </source>
</evidence>
<name>A0A8J4DYS1_9ACTN</name>
<protein>
    <recommendedName>
        <fullName evidence="4">Lipoprotein</fullName>
    </recommendedName>
</protein>
<dbReference type="PROSITE" id="PS51257">
    <property type="entry name" value="PROKAR_LIPOPROTEIN"/>
    <property type="match status" value="1"/>
</dbReference>
<proteinExistence type="predicted"/>
<keyword evidence="3" id="KW-1185">Reference proteome</keyword>
<dbReference type="EMBL" id="BOPG01000022">
    <property type="protein sequence ID" value="GIJ55945.1"/>
    <property type="molecule type" value="Genomic_DNA"/>
</dbReference>
<evidence type="ECO:0008006" key="4">
    <source>
        <dbReference type="Google" id="ProtNLM"/>
    </source>
</evidence>
<organism evidence="2 3">
    <name type="scientific">Virgisporangium aurantiacum</name>
    <dbReference type="NCBI Taxonomy" id="175570"/>
    <lineage>
        <taxon>Bacteria</taxon>
        <taxon>Bacillati</taxon>
        <taxon>Actinomycetota</taxon>
        <taxon>Actinomycetes</taxon>
        <taxon>Micromonosporales</taxon>
        <taxon>Micromonosporaceae</taxon>
        <taxon>Virgisporangium</taxon>
    </lineage>
</organism>
<evidence type="ECO:0000313" key="2">
    <source>
        <dbReference type="EMBL" id="GIJ55945.1"/>
    </source>
</evidence>
<comment type="caution">
    <text evidence="2">The sequence shown here is derived from an EMBL/GenBank/DDBJ whole genome shotgun (WGS) entry which is preliminary data.</text>
</comment>
<dbReference type="RefSeq" id="WP_203993446.1">
    <property type="nucleotide sequence ID" value="NZ_BOPG01000022.1"/>
</dbReference>
<evidence type="ECO:0000256" key="1">
    <source>
        <dbReference type="SAM" id="SignalP"/>
    </source>
</evidence>
<gene>
    <name evidence="2" type="ORF">Vau01_034610</name>
</gene>
<reference evidence="2" key="1">
    <citation type="submission" date="2021-01" db="EMBL/GenBank/DDBJ databases">
        <title>Whole genome shotgun sequence of Virgisporangium aurantiacum NBRC 16421.</title>
        <authorList>
            <person name="Komaki H."/>
            <person name="Tamura T."/>
        </authorList>
    </citation>
    <scope>NUCLEOTIDE SEQUENCE</scope>
    <source>
        <strain evidence="2">NBRC 16421</strain>
    </source>
</reference>
<dbReference type="AlphaFoldDB" id="A0A8J4DYS1"/>
<keyword evidence="1" id="KW-0732">Signal</keyword>
<feature type="signal peptide" evidence="1">
    <location>
        <begin position="1"/>
        <end position="19"/>
    </location>
</feature>
<sequence length="193" mass="20809">MIRFVLVLCLALSSCSASSGDGWTVTVYYTAVASFHDGATERVTGCPRLECSSGTDDLGTYPSSFVRAVRDEGTGRIDAGRYLNWSVDVGFWLDSAPRDSAGGVLEPWRSAAADADVLGAGKQFTIASCGPADDVAAEVCDRLREARWIIRDEFTPGLGGDRHVDVYIGEETGPAFTESEWYTTLENARLTFS</sequence>